<evidence type="ECO:0000313" key="4">
    <source>
        <dbReference type="Proteomes" id="UP000694392"/>
    </source>
</evidence>
<keyword evidence="4" id="KW-1185">Reference proteome</keyword>
<dbReference type="Ensembl" id="ENSSPUT00000013909.1">
    <property type="protein sequence ID" value="ENSSPUP00000013038.1"/>
    <property type="gene ID" value="ENSSPUG00000010043.1"/>
</dbReference>
<dbReference type="PANTHER" id="PTHR45935">
    <property type="entry name" value="PROTEIN ZBED8-RELATED"/>
    <property type="match status" value="1"/>
</dbReference>
<evidence type="ECO:0000256" key="1">
    <source>
        <dbReference type="ARBA" id="ARBA00023242"/>
    </source>
</evidence>
<name>A0A8D0H1F8_SPHPU</name>
<dbReference type="InterPro" id="IPR050916">
    <property type="entry name" value="SCAN-C2H2_zinc_finger"/>
</dbReference>
<organism evidence="3 4">
    <name type="scientific">Sphenodon punctatus</name>
    <name type="common">Tuatara</name>
    <name type="synonym">Hatteria punctata</name>
    <dbReference type="NCBI Taxonomy" id="8508"/>
    <lineage>
        <taxon>Eukaryota</taxon>
        <taxon>Metazoa</taxon>
        <taxon>Chordata</taxon>
        <taxon>Craniata</taxon>
        <taxon>Vertebrata</taxon>
        <taxon>Euteleostomi</taxon>
        <taxon>Lepidosauria</taxon>
        <taxon>Sphenodontia</taxon>
        <taxon>Sphenodontidae</taxon>
        <taxon>Sphenodon</taxon>
    </lineage>
</organism>
<dbReference type="SMART" id="SM00431">
    <property type="entry name" value="SCAN"/>
    <property type="match status" value="1"/>
</dbReference>
<dbReference type="AlphaFoldDB" id="A0A8D0H1F8"/>
<dbReference type="SUPFAM" id="SSF47353">
    <property type="entry name" value="Retrovirus capsid dimerization domain-like"/>
    <property type="match status" value="1"/>
</dbReference>
<feature type="domain" description="SCAN box" evidence="2">
    <location>
        <begin position="40"/>
        <end position="118"/>
    </location>
</feature>
<proteinExistence type="predicted"/>
<evidence type="ECO:0000259" key="2">
    <source>
        <dbReference type="PROSITE" id="PS50804"/>
    </source>
</evidence>
<reference evidence="3" key="1">
    <citation type="submission" date="2025-08" db="UniProtKB">
        <authorList>
            <consortium name="Ensembl"/>
        </authorList>
    </citation>
    <scope>IDENTIFICATION</scope>
</reference>
<dbReference type="OMA" id="YRAMTRI"/>
<dbReference type="Gene3D" id="1.10.4020.10">
    <property type="entry name" value="DNA breaking-rejoining enzymes"/>
    <property type="match status" value="1"/>
</dbReference>
<dbReference type="InterPro" id="IPR003309">
    <property type="entry name" value="SCAN_dom"/>
</dbReference>
<dbReference type="Pfam" id="PF02023">
    <property type="entry name" value="SCAN"/>
    <property type="match status" value="1"/>
</dbReference>
<dbReference type="CDD" id="cd07936">
    <property type="entry name" value="SCAN"/>
    <property type="match status" value="1"/>
</dbReference>
<sequence>MLLSSVLIGRGNRPQWRQRGGRAVKGAILRGYNISAETQRQRFRQFRYQEAEGPREVCRRLQELCCHWLKPESRTKEQILELLILEQFLTVLPQEMQSWVREHGPETCTQAVALAEDFLVRQREAERREQQVRGVNADNPKEARVDDRTWGVSSARLSVGKWNPSPTRHIKKFKIYFYWRKFSLRLS</sequence>
<dbReference type="InterPro" id="IPR038269">
    <property type="entry name" value="SCAN_sf"/>
</dbReference>
<dbReference type="Proteomes" id="UP000694392">
    <property type="component" value="Unplaced"/>
</dbReference>
<dbReference type="PANTHER" id="PTHR45935:SF15">
    <property type="entry name" value="SCAN BOX DOMAIN-CONTAINING PROTEIN"/>
    <property type="match status" value="1"/>
</dbReference>
<reference evidence="3" key="2">
    <citation type="submission" date="2025-09" db="UniProtKB">
        <authorList>
            <consortium name="Ensembl"/>
        </authorList>
    </citation>
    <scope>IDENTIFICATION</scope>
</reference>
<dbReference type="GeneTree" id="ENSGT00940000154715"/>
<evidence type="ECO:0000313" key="3">
    <source>
        <dbReference type="Ensembl" id="ENSSPUP00000013038.1"/>
    </source>
</evidence>
<dbReference type="FunFam" id="1.10.4020.10:FF:000001">
    <property type="entry name" value="zinc finger protein 263 isoform X1"/>
    <property type="match status" value="1"/>
</dbReference>
<keyword evidence="1" id="KW-0539">Nucleus</keyword>
<protein>
    <recommendedName>
        <fullName evidence="2">SCAN box domain-containing protein</fullName>
    </recommendedName>
</protein>
<dbReference type="PROSITE" id="PS50804">
    <property type="entry name" value="SCAN_BOX"/>
    <property type="match status" value="1"/>
</dbReference>
<accession>A0A8D0H1F8</accession>